<proteinExistence type="predicted"/>
<protein>
    <submittedName>
        <fullName evidence="1">Uncharacterized protein</fullName>
    </submittedName>
</protein>
<gene>
    <name evidence="1" type="ORF">chiPu_0022251</name>
</gene>
<evidence type="ECO:0000313" key="2">
    <source>
        <dbReference type="Proteomes" id="UP000287033"/>
    </source>
</evidence>
<accession>A0A401RFW8</accession>
<dbReference type="AlphaFoldDB" id="A0A401RFW8"/>
<dbReference type="EMBL" id="BEZZ01006699">
    <property type="protein sequence ID" value="GCC17041.1"/>
    <property type="molecule type" value="Genomic_DNA"/>
</dbReference>
<comment type="caution">
    <text evidence="1">The sequence shown here is derived from an EMBL/GenBank/DDBJ whole genome shotgun (WGS) entry which is preliminary data.</text>
</comment>
<sequence>MRWMRCIWIHGTSDRAPGPHDRQETPVFAVRGVSRARGRGRVRIPTPAESSLTAARSFLAMGSCLSEEPGLLVER</sequence>
<keyword evidence="2" id="KW-1185">Reference proteome</keyword>
<name>A0A401RFW8_CHIPU</name>
<dbReference type="Proteomes" id="UP000287033">
    <property type="component" value="Unassembled WGS sequence"/>
</dbReference>
<reference evidence="1 2" key="1">
    <citation type="journal article" date="2018" name="Nat. Ecol. Evol.">
        <title>Shark genomes provide insights into elasmobranch evolution and the origin of vertebrates.</title>
        <authorList>
            <person name="Hara Y"/>
            <person name="Yamaguchi K"/>
            <person name="Onimaru K"/>
            <person name="Kadota M"/>
            <person name="Koyanagi M"/>
            <person name="Keeley SD"/>
            <person name="Tatsumi K"/>
            <person name="Tanaka K"/>
            <person name="Motone F"/>
            <person name="Kageyama Y"/>
            <person name="Nozu R"/>
            <person name="Adachi N"/>
            <person name="Nishimura O"/>
            <person name="Nakagawa R"/>
            <person name="Tanegashima C"/>
            <person name="Kiyatake I"/>
            <person name="Matsumoto R"/>
            <person name="Murakumo K"/>
            <person name="Nishida K"/>
            <person name="Terakita A"/>
            <person name="Kuratani S"/>
            <person name="Sato K"/>
            <person name="Hyodo S Kuraku.S."/>
        </authorList>
    </citation>
    <scope>NUCLEOTIDE SEQUENCE [LARGE SCALE GENOMIC DNA]</scope>
</reference>
<organism evidence="1 2">
    <name type="scientific">Chiloscyllium punctatum</name>
    <name type="common">Brownbanded bambooshark</name>
    <name type="synonym">Hemiscyllium punctatum</name>
    <dbReference type="NCBI Taxonomy" id="137246"/>
    <lineage>
        <taxon>Eukaryota</taxon>
        <taxon>Metazoa</taxon>
        <taxon>Chordata</taxon>
        <taxon>Craniata</taxon>
        <taxon>Vertebrata</taxon>
        <taxon>Chondrichthyes</taxon>
        <taxon>Elasmobranchii</taxon>
        <taxon>Galeomorphii</taxon>
        <taxon>Galeoidea</taxon>
        <taxon>Orectolobiformes</taxon>
        <taxon>Hemiscylliidae</taxon>
        <taxon>Chiloscyllium</taxon>
    </lineage>
</organism>
<evidence type="ECO:0000313" key="1">
    <source>
        <dbReference type="EMBL" id="GCC17041.1"/>
    </source>
</evidence>